<comment type="caution">
    <text evidence="1">The sequence shown here is derived from an EMBL/GenBank/DDBJ whole genome shotgun (WGS) entry which is preliminary data.</text>
</comment>
<evidence type="ECO:0000313" key="1">
    <source>
        <dbReference type="EMBL" id="NDV72955.1"/>
    </source>
</evidence>
<dbReference type="EMBL" id="JAAEAM010000012">
    <property type="protein sequence ID" value="NDV72955.1"/>
    <property type="molecule type" value="Genomic_DNA"/>
</dbReference>
<name>A0A6B2MB44_9BURK</name>
<reference evidence="1" key="1">
    <citation type="submission" date="2019-11" db="EMBL/GenBank/DDBJ databases">
        <title>Burkholderia cenocepacia CF.</title>
        <authorList>
            <person name="Vianna E.F."/>
            <person name="Marques E.A."/>
            <person name="Albano R.M."/>
            <person name="Leao R.S."/>
        </authorList>
    </citation>
    <scope>NUCLEOTIDE SEQUENCE</scope>
    <source>
        <strain evidence="1">MS-2140</strain>
    </source>
</reference>
<proteinExistence type="predicted"/>
<gene>
    <name evidence="1" type="ORF">GFJ35_12780</name>
</gene>
<accession>A0A6B2MB44</accession>
<organism evidence="1">
    <name type="scientific">Burkholderia cenocepacia</name>
    <dbReference type="NCBI Taxonomy" id="95486"/>
    <lineage>
        <taxon>Bacteria</taxon>
        <taxon>Pseudomonadati</taxon>
        <taxon>Pseudomonadota</taxon>
        <taxon>Betaproteobacteria</taxon>
        <taxon>Burkholderiales</taxon>
        <taxon>Burkholderiaceae</taxon>
        <taxon>Burkholderia</taxon>
        <taxon>Burkholderia cepacia complex</taxon>
    </lineage>
</organism>
<sequence>MSAPWRDVTAFRVTSVAGNHYIGYQFSAHSARAKVPAGVMLPIARFADLPLDAVAELLEACRRRFGQPGEPADRTGR</sequence>
<dbReference type="AlphaFoldDB" id="A0A6B2MB44"/>
<protein>
    <submittedName>
        <fullName evidence="1">Uncharacterized protein</fullName>
    </submittedName>
</protein>